<reference evidence="3 4" key="1">
    <citation type="submission" date="2016-11" db="EMBL/GenBank/DDBJ databases">
        <title>The macronuclear genome of Stentor coeruleus: a giant cell with tiny introns.</title>
        <authorList>
            <person name="Slabodnick M."/>
            <person name="Ruby J.G."/>
            <person name="Reiff S.B."/>
            <person name="Swart E.C."/>
            <person name="Gosai S."/>
            <person name="Prabakaran S."/>
            <person name="Witkowska E."/>
            <person name="Larue G.E."/>
            <person name="Fisher S."/>
            <person name="Freeman R.M."/>
            <person name="Gunawardena J."/>
            <person name="Chu W."/>
            <person name="Stover N.A."/>
            <person name="Gregory B.D."/>
            <person name="Nowacki M."/>
            <person name="Derisi J."/>
            <person name="Roy S.W."/>
            <person name="Marshall W.F."/>
            <person name="Sood P."/>
        </authorList>
    </citation>
    <scope>NUCLEOTIDE SEQUENCE [LARGE SCALE GENOMIC DNA]</scope>
    <source>
        <strain evidence="3">WM001</strain>
    </source>
</reference>
<sequence>MDSEQSKEVIVDKTLVNKLLKKLTSLFYDELKTVCDTAGYHIADLMPKSKENFIEKGSPSDVESLRFLHYEENRIAKIMKISSDIASNPESHLYKSPSTIQLMKQLNLNVVSQRIGSRTASFNNGEAHKSFHRPQDIIQYNYEREKEKYHRSLKMIEKISGIKEEALRKKEEKIKKIVDRDKKLQADRMKKDEEHEKYTQMQNEKRKSILQKKSQIEENIRIQCCNIGTLLEKRMNLLSDRDKKILREKMRRNQEKIRERINNDFQKIIMDEIRIKDEEREVEKMMQDLQLKIESRVRQYESNVKKRIQTARCHSVKVEQRFTQNLLEENQKQEEKLKKMIDKTMKCEEKKDKKATLSKESAEKMKTEIEKSFDRHNRGVKDINEAEIKRLEDIEQREKEKRKSFNIIKSQIKVLYLEKKHQNSYRERKQSAKYSRTQENYMKYKEKVLEKHQRQQQVAEEIKIHKDLLSNLKRRNNFEVQDARSVYSSPAKMKSVSVHERDAMSLQNF</sequence>
<name>A0A1R2CUW8_9CILI</name>
<proteinExistence type="predicted"/>
<evidence type="ECO:0000256" key="2">
    <source>
        <dbReference type="SAM" id="MobiDB-lite"/>
    </source>
</evidence>
<feature type="region of interest" description="Disordered" evidence="2">
    <location>
        <begin position="185"/>
        <end position="206"/>
    </location>
</feature>
<feature type="region of interest" description="Disordered" evidence="2">
    <location>
        <begin position="489"/>
        <end position="509"/>
    </location>
</feature>
<feature type="coiled-coil region" evidence="1">
    <location>
        <begin position="323"/>
        <end position="350"/>
    </location>
</feature>
<gene>
    <name evidence="3" type="ORF">SteCoe_4354</name>
</gene>
<evidence type="ECO:0000313" key="3">
    <source>
        <dbReference type="EMBL" id="OMJ92812.1"/>
    </source>
</evidence>
<keyword evidence="4" id="KW-1185">Reference proteome</keyword>
<dbReference type="AlphaFoldDB" id="A0A1R2CUW8"/>
<keyword evidence="1" id="KW-0175">Coiled coil</keyword>
<comment type="caution">
    <text evidence="3">The sequence shown here is derived from an EMBL/GenBank/DDBJ whole genome shotgun (WGS) entry which is preliminary data.</text>
</comment>
<evidence type="ECO:0000256" key="1">
    <source>
        <dbReference type="SAM" id="Coils"/>
    </source>
</evidence>
<protein>
    <submittedName>
        <fullName evidence="3">Uncharacterized protein</fullName>
    </submittedName>
</protein>
<accession>A0A1R2CUW8</accession>
<dbReference type="EMBL" id="MPUH01000054">
    <property type="protein sequence ID" value="OMJ92812.1"/>
    <property type="molecule type" value="Genomic_DNA"/>
</dbReference>
<organism evidence="3 4">
    <name type="scientific">Stentor coeruleus</name>
    <dbReference type="NCBI Taxonomy" id="5963"/>
    <lineage>
        <taxon>Eukaryota</taxon>
        <taxon>Sar</taxon>
        <taxon>Alveolata</taxon>
        <taxon>Ciliophora</taxon>
        <taxon>Postciliodesmatophora</taxon>
        <taxon>Heterotrichea</taxon>
        <taxon>Heterotrichida</taxon>
        <taxon>Stentoridae</taxon>
        <taxon>Stentor</taxon>
    </lineage>
</organism>
<dbReference type="OrthoDB" id="324368at2759"/>
<evidence type="ECO:0000313" key="4">
    <source>
        <dbReference type="Proteomes" id="UP000187209"/>
    </source>
</evidence>
<dbReference type="Proteomes" id="UP000187209">
    <property type="component" value="Unassembled WGS sequence"/>
</dbReference>